<gene>
    <name evidence="2" type="ORF">RFI_00780</name>
</gene>
<dbReference type="EMBL" id="ASPP01000834">
    <property type="protein sequence ID" value="ETO36282.1"/>
    <property type="molecule type" value="Genomic_DNA"/>
</dbReference>
<organism evidence="2 3">
    <name type="scientific">Reticulomyxa filosa</name>
    <dbReference type="NCBI Taxonomy" id="46433"/>
    <lineage>
        <taxon>Eukaryota</taxon>
        <taxon>Sar</taxon>
        <taxon>Rhizaria</taxon>
        <taxon>Retaria</taxon>
        <taxon>Foraminifera</taxon>
        <taxon>Monothalamids</taxon>
        <taxon>Reticulomyxidae</taxon>
        <taxon>Reticulomyxa</taxon>
    </lineage>
</organism>
<reference evidence="2 3" key="1">
    <citation type="journal article" date="2013" name="Curr. Biol.">
        <title>The Genome of the Foraminiferan Reticulomyxa filosa.</title>
        <authorList>
            <person name="Glockner G."/>
            <person name="Hulsmann N."/>
            <person name="Schleicher M."/>
            <person name="Noegel A.A."/>
            <person name="Eichinger L."/>
            <person name="Gallinger C."/>
            <person name="Pawlowski J."/>
            <person name="Sierra R."/>
            <person name="Euteneuer U."/>
            <person name="Pillet L."/>
            <person name="Moustafa A."/>
            <person name="Platzer M."/>
            <person name="Groth M."/>
            <person name="Szafranski K."/>
            <person name="Schliwa M."/>
        </authorList>
    </citation>
    <scope>NUCLEOTIDE SEQUENCE [LARGE SCALE GENOMIC DNA]</scope>
</reference>
<evidence type="ECO:0000313" key="2">
    <source>
        <dbReference type="EMBL" id="ETO36282.1"/>
    </source>
</evidence>
<protein>
    <submittedName>
        <fullName evidence="2">Uncharacterized protein</fullName>
    </submittedName>
</protein>
<feature type="coiled-coil region" evidence="1">
    <location>
        <begin position="93"/>
        <end position="145"/>
    </location>
</feature>
<keyword evidence="1" id="KW-0175">Coiled coil</keyword>
<evidence type="ECO:0000313" key="3">
    <source>
        <dbReference type="Proteomes" id="UP000023152"/>
    </source>
</evidence>
<accession>X6PF28</accession>
<dbReference type="AlphaFoldDB" id="X6PF28"/>
<dbReference type="Proteomes" id="UP000023152">
    <property type="component" value="Unassembled WGS sequence"/>
</dbReference>
<name>X6PF28_RETFI</name>
<sequence>MQDNTDEKALYQFLNENRLKVIQDTSIKLSSVGVTLKDLMDYREDEIKKLCEKLEVNLLSAIDLCKILRHTPNSRCYVDTINKIVVVPAVILNNEDQERLEKIFEENKGLSKKKERLEKEMELIKKKVEQEKIKLEKSFDEMVSKMLQHKKKF</sequence>
<proteinExistence type="predicted"/>
<evidence type="ECO:0000256" key="1">
    <source>
        <dbReference type="SAM" id="Coils"/>
    </source>
</evidence>
<comment type="caution">
    <text evidence="2">The sequence shown here is derived from an EMBL/GenBank/DDBJ whole genome shotgun (WGS) entry which is preliminary data.</text>
</comment>
<keyword evidence="3" id="KW-1185">Reference proteome</keyword>